<organism evidence="6 7">
    <name type="scientific">Parvularcula maris</name>
    <dbReference type="NCBI Taxonomy" id="2965077"/>
    <lineage>
        <taxon>Bacteria</taxon>
        <taxon>Pseudomonadati</taxon>
        <taxon>Pseudomonadota</taxon>
        <taxon>Alphaproteobacteria</taxon>
        <taxon>Parvularculales</taxon>
        <taxon>Parvularculaceae</taxon>
        <taxon>Parvularcula</taxon>
    </lineage>
</organism>
<dbReference type="EMBL" id="JANIBC010000014">
    <property type="protein sequence ID" value="MCQ8186233.1"/>
    <property type="molecule type" value="Genomic_DNA"/>
</dbReference>
<evidence type="ECO:0000259" key="3">
    <source>
        <dbReference type="Pfam" id="PF01170"/>
    </source>
</evidence>
<feature type="domain" description="RlmL ferredoxin-like" evidence="5">
    <location>
        <begin position="7"/>
        <end position="62"/>
    </location>
</feature>
<accession>A0A9X2LAP0</accession>
<dbReference type="CDD" id="cd11715">
    <property type="entry name" value="THUMP_AdoMetMT"/>
    <property type="match status" value="1"/>
</dbReference>
<dbReference type="PANTHER" id="PTHR47313">
    <property type="entry name" value="RIBOSOMAL RNA LARGE SUBUNIT METHYLTRANSFERASE K/L"/>
    <property type="match status" value="1"/>
</dbReference>
<keyword evidence="2" id="KW-0808">Transferase</keyword>
<evidence type="ECO:0000313" key="7">
    <source>
        <dbReference type="Proteomes" id="UP001142610"/>
    </source>
</evidence>
<dbReference type="PROSITE" id="PS00092">
    <property type="entry name" value="N6_MTASE"/>
    <property type="match status" value="1"/>
</dbReference>
<dbReference type="InterPro" id="IPR029063">
    <property type="entry name" value="SAM-dependent_MTases_sf"/>
</dbReference>
<dbReference type="Pfam" id="PF01170">
    <property type="entry name" value="UPF0020"/>
    <property type="match status" value="1"/>
</dbReference>
<protein>
    <recommendedName>
        <fullName evidence="8">Class I SAM-dependent RNA methyltransferase</fullName>
    </recommendedName>
</protein>
<evidence type="ECO:0000256" key="1">
    <source>
        <dbReference type="ARBA" id="ARBA00022603"/>
    </source>
</evidence>
<dbReference type="InterPro" id="IPR054170">
    <property type="entry name" value="RlmL_1st"/>
</dbReference>
<dbReference type="InterPro" id="IPR053943">
    <property type="entry name" value="RlmKL-like_Mtase_CS"/>
</dbReference>
<dbReference type="AlphaFoldDB" id="A0A9X2LAP0"/>
<feature type="domain" description="THUMP" evidence="4">
    <location>
        <begin position="74"/>
        <end position="150"/>
    </location>
</feature>
<dbReference type="PROSITE" id="PS01261">
    <property type="entry name" value="UPF0020"/>
    <property type="match status" value="1"/>
</dbReference>
<proteinExistence type="predicted"/>
<dbReference type="Gene3D" id="3.40.50.150">
    <property type="entry name" value="Vaccinia Virus protein VP39"/>
    <property type="match status" value="1"/>
</dbReference>
<reference evidence="6" key="1">
    <citation type="submission" date="2022-07" db="EMBL/GenBank/DDBJ databases">
        <title>Parvularcula maris sp. nov., an algicidal bacterium isolated from seawater.</title>
        <authorList>
            <person name="Li F."/>
        </authorList>
    </citation>
    <scope>NUCLEOTIDE SEQUENCE</scope>
    <source>
        <strain evidence="6">BGMRC 0090</strain>
    </source>
</reference>
<sequence length="369" mass="39464">MPLSRFELFAACPPGLEPVLLEEVREHGWSAAKRQPGGVSFTGSWPDIWRANLLLRGASRILVRLGCFRAPSLNVLHGAAKELPWSEFLREGQAFHVEAAARKSRIYHTGAAEERVAKAAAQPTGAEEAAGEGLKVLVRIDGNEARVSVDSSGELLHRRGFKESVAGAPLRETMASLFLRAAGYDPSLPLLDPFCGSGTTLIEAAEMAAGLAPGRGRRFAFQNFASFRPDAYDRARTKALACTVRGTGPIVGSDRAKGAIEAAVANAERAGAADRVALMVREVSRIEPPEGPPGLILTNPPYGKRLSAGRELEPLYAAFGGVLRERFAGWRVALITESDRLAKATGLKLEPGPPVPHGGLKVRLWQGTV</sequence>
<dbReference type="InterPro" id="IPR000241">
    <property type="entry name" value="RlmKL-like_Mtase"/>
</dbReference>
<dbReference type="Pfam" id="PF22020">
    <property type="entry name" value="RlmL_1st"/>
    <property type="match status" value="1"/>
</dbReference>
<evidence type="ECO:0000313" key="6">
    <source>
        <dbReference type="EMBL" id="MCQ8186233.1"/>
    </source>
</evidence>
<dbReference type="SUPFAM" id="SSF53335">
    <property type="entry name" value="S-adenosyl-L-methionine-dependent methyltransferases"/>
    <property type="match status" value="1"/>
</dbReference>
<evidence type="ECO:0008006" key="8">
    <source>
        <dbReference type="Google" id="ProtNLM"/>
    </source>
</evidence>
<dbReference type="PANTHER" id="PTHR47313:SF1">
    <property type="entry name" value="RIBOSOMAL RNA LARGE SUBUNIT METHYLTRANSFERASE K_L"/>
    <property type="match status" value="1"/>
</dbReference>
<dbReference type="InterPro" id="IPR004114">
    <property type="entry name" value="THUMP_dom"/>
</dbReference>
<dbReference type="Gene3D" id="3.30.2130.30">
    <property type="match status" value="1"/>
</dbReference>
<name>A0A9X2LAP0_9PROT</name>
<comment type="caution">
    <text evidence="6">The sequence shown here is derived from an EMBL/GenBank/DDBJ whole genome shotgun (WGS) entry which is preliminary data.</text>
</comment>
<feature type="domain" description="Ribosomal RNA large subunit methyltransferase K/L-like methyltransferase" evidence="3">
    <location>
        <begin position="159"/>
        <end position="346"/>
    </location>
</feature>
<evidence type="ECO:0000256" key="2">
    <source>
        <dbReference type="ARBA" id="ARBA00022679"/>
    </source>
</evidence>
<dbReference type="GO" id="GO:0008990">
    <property type="term" value="F:rRNA (guanine-N2-)-methyltransferase activity"/>
    <property type="evidence" value="ECO:0007669"/>
    <property type="project" value="TreeGrafter"/>
</dbReference>
<dbReference type="InterPro" id="IPR002052">
    <property type="entry name" value="DNA_methylase_N6_adenine_CS"/>
</dbReference>
<dbReference type="RefSeq" id="WP_256620134.1">
    <property type="nucleotide sequence ID" value="NZ_JANIBC010000014.1"/>
</dbReference>
<keyword evidence="1" id="KW-0489">Methyltransferase</keyword>
<dbReference type="Pfam" id="PF02926">
    <property type="entry name" value="THUMP"/>
    <property type="match status" value="1"/>
</dbReference>
<evidence type="ECO:0000259" key="5">
    <source>
        <dbReference type="Pfam" id="PF22020"/>
    </source>
</evidence>
<gene>
    <name evidence="6" type="ORF">NOG11_12665</name>
</gene>
<dbReference type="GO" id="GO:0003676">
    <property type="term" value="F:nucleic acid binding"/>
    <property type="evidence" value="ECO:0007669"/>
    <property type="project" value="InterPro"/>
</dbReference>
<dbReference type="GO" id="GO:0070043">
    <property type="term" value="F:rRNA (guanine-N7-)-methyltransferase activity"/>
    <property type="evidence" value="ECO:0007669"/>
    <property type="project" value="TreeGrafter"/>
</dbReference>
<evidence type="ECO:0000259" key="4">
    <source>
        <dbReference type="Pfam" id="PF02926"/>
    </source>
</evidence>
<dbReference type="Proteomes" id="UP001142610">
    <property type="component" value="Unassembled WGS sequence"/>
</dbReference>
<keyword evidence="7" id="KW-1185">Reference proteome</keyword>